<dbReference type="Pfam" id="PF13537">
    <property type="entry name" value="GATase_7"/>
    <property type="match status" value="1"/>
</dbReference>
<dbReference type="Proteomes" id="UP001419910">
    <property type="component" value="Unassembled WGS sequence"/>
</dbReference>
<dbReference type="CDD" id="cd01991">
    <property type="entry name" value="Asn_synthase_B_C"/>
    <property type="match status" value="1"/>
</dbReference>
<reference evidence="9 10" key="1">
    <citation type="submission" date="2024-05" db="EMBL/GenBank/DDBJ databases">
        <authorList>
            <person name="Liu Q."/>
            <person name="Xin Y.-H."/>
        </authorList>
    </citation>
    <scope>NUCLEOTIDE SEQUENCE [LARGE SCALE GENOMIC DNA]</scope>
    <source>
        <strain evidence="9 10">CGMCC 1.10181</strain>
    </source>
</reference>
<evidence type="ECO:0000259" key="8">
    <source>
        <dbReference type="PROSITE" id="PS51278"/>
    </source>
</evidence>
<keyword evidence="6" id="KW-0315">Glutamine amidotransferase</keyword>
<dbReference type="Gene3D" id="3.60.20.10">
    <property type="entry name" value="Glutamine Phosphoribosylpyrophosphate, subunit 1, domain 1"/>
    <property type="match status" value="1"/>
</dbReference>
<dbReference type="SUPFAM" id="SSF56235">
    <property type="entry name" value="N-terminal nucleophile aminohydrolases (Ntn hydrolases)"/>
    <property type="match status" value="1"/>
</dbReference>
<dbReference type="SUPFAM" id="SSF52402">
    <property type="entry name" value="Adenine nucleotide alpha hydrolases-like"/>
    <property type="match status" value="1"/>
</dbReference>
<protein>
    <recommendedName>
        <fullName evidence="3">asparagine synthase (glutamine-hydrolyzing)</fullName>
        <ecNumber evidence="3">6.3.5.4</ecNumber>
    </recommendedName>
</protein>
<dbReference type="Pfam" id="PF00733">
    <property type="entry name" value="Asn_synthase"/>
    <property type="match status" value="1"/>
</dbReference>
<evidence type="ECO:0000313" key="10">
    <source>
        <dbReference type="Proteomes" id="UP001419910"/>
    </source>
</evidence>
<name>A0ABU9Y1P1_9SPHN</name>
<dbReference type="RefSeq" id="WP_343889502.1">
    <property type="nucleotide sequence ID" value="NZ_BAAAEH010000022.1"/>
</dbReference>
<dbReference type="EMBL" id="JBDIME010000005">
    <property type="protein sequence ID" value="MEN2789719.1"/>
    <property type="molecule type" value="Genomic_DNA"/>
</dbReference>
<evidence type="ECO:0000256" key="5">
    <source>
        <dbReference type="ARBA" id="ARBA00022840"/>
    </source>
</evidence>
<dbReference type="PROSITE" id="PS51278">
    <property type="entry name" value="GATASE_TYPE_2"/>
    <property type="match status" value="1"/>
</dbReference>
<dbReference type="InterPro" id="IPR001962">
    <property type="entry name" value="Asn_synthase"/>
</dbReference>
<comment type="catalytic activity">
    <reaction evidence="7">
        <text>L-aspartate + L-glutamine + ATP + H2O = L-asparagine + L-glutamate + AMP + diphosphate + H(+)</text>
        <dbReference type="Rhea" id="RHEA:12228"/>
        <dbReference type="ChEBI" id="CHEBI:15377"/>
        <dbReference type="ChEBI" id="CHEBI:15378"/>
        <dbReference type="ChEBI" id="CHEBI:29985"/>
        <dbReference type="ChEBI" id="CHEBI:29991"/>
        <dbReference type="ChEBI" id="CHEBI:30616"/>
        <dbReference type="ChEBI" id="CHEBI:33019"/>
        <dbReference type="ChEBI" id="CHEBI:58048"/>
        <dbReference type="ChEBI" id="CHEBI:58359"/>
        <dbReference type="ChEBI" id="CHEBI:456215"/>
        <dbReference type="EC" id="6.3.5.4"/>
    </reaction>
</comment>
<comment type="pathway">
    <text evidence="1">Amino-acid biosynthesis; L-asparagine biosynthesis; L-asparagine from L-aspartate (L-Gln route): step 1/1.</text>
</comment>
<comment type="caution">
    <text evidence="9">The sequence shown here is derived from an EMBL/GenBank/DDBJ whole genome shotgun (WGS) entry which is preliminary data.</text>
</comment>
<evidence type="ECO:0000256" key="4">
    <source>
        <dbReference type="ARBA" id="ARBA00022741"/>
    </source>
</evidence>
<proteinExistence type="inferred from homology"/>
<keyword evidence="5" id="KW-0067">ATP-binding</keyword>
<dbReference type="CDD" id="cd00712">
    <property type="entry name" value="AsnB"/>
    <property type="match status" value="1"/>
</dbReference>
<accession>A0ABU9Y1P1</accession>
<evidence type="ECO:0000313" key="9">
    <source>
        <dbReference type="EMBL" id="MEN2789719.1"/>
    </source>
</evidence>
<keyword evidence="10" id="KW-1185">Reference proteome</keyword>
<dbReference type="InterPro" id="IPR006426">
    <property type="entry name" value="Asn_synth_AEB"/>
</dbReference>
<sequence>MPKPRQAGLETKLGAIAGAVHVDGRDMTEALLASILRAAVPRGFDGVKQWHDGAAGLIRFAHATTPEAVGEVQPFISARSGAVMAFDGRLDNRADLIAQLGAQGEALKAAPDGAIALALFDRRGDDYVASLVGDFAIAVWQPRDRRLLLVRSPYGWRPLVWTFDGTTFGFATEPRSLVVGLGMERKLNEPAIGEFLSARFVSQTDTFWQGLNRLPQGSALALEKGRVRQWHWHVGPFEDQSRLSEADHVARFQELFDQALIATTRSATPLSSQLSGGLDSSSVVCRATELHRAGRIGRQIGAITARFPGEPHDETEWSSAVETHLGITAKVVGAHPFSADAAAQWCAETLQLPLRPNVLDTMAGVCARQQADGERVLLTGEGGDDWLAGSLAHWPDLARTGRWGDLVRAGFEQFPDKPAYVSARRILYHGFGPLFRPRHRERLLRPHLDFATQAPPWLNADWAERIGLTERWYADALPVDLPGIAQKQRYGVFALARRHVNVEPAMAYSASFGIEQRHPFHDQRLASFMMGASGSVLNRYGQKKYLLRQAMKGTLPEKVRTRKTKAAFVAHTVDAISDLLHRRPAEQLLCAQLGWVDGAKIGEMHAAFQRWRDQGSTGPIPDQPWGPVWFTLAMDMWLENAFKI</sequence>
<dbReference type="InterPro" id="IPR029055">
    <property type="entry name" value="Ntn_hydrolases_N"/>
</dbReference>
<evidence type="ECO:0000256" key="2">
    <source>
        <dbReference type="ARBA" id="ARBA00005752"/>
    </source>
</evidence>
<dbReference type="PIRSF" id="PIRSF001589">
    <property type="entry name" value="Asn_synthetase_glu-h"/>
    <property type="match status" value="1"/>
</dbReference>
<feature type="domain" description="Glutamine amidotransferase type-2" evidence="8">
    <location>
        <begin position="14"/>
        <end position="225"/>
    </location>
</feature>
<dbReference type="InterPro" id="IPR051786">
    <property type="entry name" value="ASN_synthetase/amidase"/>
</dbReference>
<gene>
    <name evidence="9" type="ORF">ABC974_08790</name>
</gene>
<evidence type="ECO:0000256" key="1">
    <source>
        <dbReference type="ARBA" id="ARBA00005187"/>
    </source>
</evidence>
<dbReference type="InterPro" id="IPR017932">
    <property type="entry name" value="GATase_2_dom"/>
</dbReference>
<evidence type="ECO:0000256" key="3">
    <source>
        <dbReference type="ARBA" id="ARBA00012737"/>
    </source>
</evidence>
<organism evidence="9 10">
    <name type="scientific">Sphingomonas oligophenolica</name>
    <dbReference type="NCBI Taxonomy" id="301154"/>
    <lineage>
        <taxon>Bacteria</taxon>
        <taxon>Pseudomonadati</taxon>
        <taxon>Pseudomonadota</taxon>
        <taxon>Alphaproteobacteria</taxon>
        <taxon>Sphingomonadales</taxon>
        <taxon>Sphingomonadaceae</taxon>
        <taxon>Sphingomonas</taxon>
    </lineage>
</organism>
<comment type="similarity">
    <text evidence="2">Belongs to the asparagine synthetase family.</text>
</comment>
<dbReference type="InterPro" id="IPR014729">
    <property type="entry name" value="Rossmann-like_a/b/a_fold"/>
</dbReference>
<evidence type="ECO:0000256" key="7">
    <source>
        <dbReference type="ARBA" id="ARBA00048741"/>
    </source>
</evidence>
<dbReference type="PANTHER" id="PTHR43284">
    <property type="entry name" value="ASPARAGINE SYNTHETASE (GLUTAMINE-HYDROLYZING)"/>
    <property type="match status" value="1"/>
</dbReference>
<evidence type="ECO:0000256" key="6">
    <source>
        <dbReference type="ARBA" id="ARBA00022962"/>
    </source>
</evidence>
<dbReference type="InterPro" id="IPR033738">
    <property type="entry name" value="AsnB_N"/>
</dbReference>
<dbReference type="PANTHER" id="PTHR43284:SF1">
    <property type="entry name" value="ASPARAGINE SYNTHETASE"/>
    <property type="match status" value="1"/>
</dbReference>
<keyword evidence="4" id="KW-0547">Nucleotide-binding</keyword>
<dbReference type="Gene3D" id="3.40.50.620">
    <property type="entry name" value="HUPs"/>
    <property type="match status" value="1"/>
</dbReference>
<dbReference type="EC" id="6.3.5.4" evidence="3"/>